<feature type="compositionally biased region" description="Polar residues" evidence="1">
    <location>
        <begin position="307"/>
        <end position="319"/>
    </location>
</feature>
<dbReference type="EMBL" id="SOYY01000017">
    <property type="protein sequence ID" value="KAA0709184.1"/>
    <property type="molecule type" value="Genomic_DNA"/>
</dbReference>
<accession>A0A5A9NGP4</accession>
<feature type="compositionally biased region" description="Low complexity" evidence="1">
    <location>
        <begin position="255"/>
        <end position="266"/>
    </location>
</feature>
<gene>
    <name evidence="3" type="ORF">E1301_Tti017629</name>
</gene>
<evidence type="ECO:0000256" key="2">
    <source>
        <dbReference type="SAM" id="SignalP"/>
    </source>
</evidence>
<comment type="caution">
    <text evidence="3">The sequence shown here is derived from an EMBL/GenBank/DDBJ whole genome shotgun (WGS) entry which is preliminary data.</text>
</comment>
<feature type="compositionally biased region" description="Polar residues" evidence="1">
    <location>
        <begin position="213"/>
        <end position="225"/>
    </location>
</feature>
<organism evidence="3 4">
    <name type="scientific">Triplophysa tibetana</name>
    <dbReference type="NCBI Taxonomy" id="1572043"/>
    <lineage>
        <taxon>Eukaryota</taxon>
        <taxon>Metazoa</taxon>
        <taxon>Chordata</taxon>
        <taxon>Craniata</taxon>
        <taxon>Vertebrata</taxon>
        <taxon>Euteleostomi</taxon>
        <taxon>Actinopterygii</taxon>
        <taxon>Neopterygii</taxon>
        <taxon>Teleostei</taxon>
        <taxon>Ostariophysi</taxon>
        <taxon>Cypriniformes</taxon>
        <taxon>Nemacheilidae</taxon>
        <taxon>Triplophysa</taxon>
    </lineage>
</organism>
<keyword evidence="4" id="KW-1185">Reference proteome</keyword>
<evidence type="ECO:0000313" key="3">
    <source>
        <dbReference type="EMBL" id="KAA0709184.1"/>
    </source>
</evidence>
<proteinExistence type="predicted"/>
<feature type="region of interest" description="Disordered" evidence="1">
    <location>
        <begin position="355"/>
        <end position="377"/>
    </location>
</feature>
<dbReference type="Proteomes" id="UP000324632">
    <property type="component" value="Chromosome 17"/>
</dbReference>
<sequence length="403" mass="44900">MALSALLLILKFYHPTLPKDGRMLLKTKNIYNIKSVAGEIENSSSSTDVEEATKKLDKEHMDGPVPECFSLQICQFKVLAIDDIIVKPNERDSCIKIDKKFIVVQNIVEDKGIVYIVGNDNKQVEVFFKYPIDSNEGIYVVSKLSTNITCFKIEKKLQNAQHFKVCNKLQIIKCVNRRRNIIFPGEDYDDDEMECTLNETQLKKSSPYLHPSVHSSSDLNPSAHSSPDFHPSGHSSPDLHPSAHSSPNVHPNAHSSPYLYPSAYSSPDHHPSAHTCPNLHPSGHGSSGFQPNGNGSFEPNRNEHYSTNKIRTPTHTNARSIHRGTSGLRSVHRGTAALRSVHRGTPELRSVHLVRSGTAPSVLPSRHLESHQTREQTSSPTCEYLYSCYSYVGTNSLSISNKV</sequence>
<name>A0A5A9NGP4_9TELE</name>
<feature type="chain" id="PRO_5022835656" evidence="2">
    <location>
        <begin position="19"/>
        <end position="403"/>
    </location>
</feature>
<keyword evidence="2" id="KW-0732">Signal</keyword>
<evidence type="ECO:0000313" key="4">
    <source>
        <dbReference type="Proteomes" id="UP000324632"/>
    </source>
</evidence>
<feature type="compositionally biased region" description="Polar residues" evidence="1">
    <location>
        <begin position="287"/>
        <end position="299"/>
    </location>
</feature>
<protein>
    <submittedName>
        <fullName evidence="3">Uncharacterized protein</fullName>
    </submittedName>
</protein>
<feature type="region of interest" description="Disordered" evidence="1">
    <location>
        <begin position="206"/>
        <end position="332"/>
    </location>
</feature>
<feature type="signal peptide" evidence="2">
    <location>
        <begin position="1"/>
        <end position="18"/>
    </location>
</feature>
<dbReference type="AlphaFoldDB" id="A0A5A9NGP4"/>
<evidence type="ECO:0000256" key="1">
    <source>
        <dbReference type="SAM" id="MobiDB-lite"/>
    </source>
</evidence>
<reference evidence="3 4" key="1">
    <citation type="journal article" date="2019" name="Mol. Ecol. Resour.">
        <title>Chromosome-level genome assembly of Triplophysa tibetana, a fish adapted to the harsh high-altitude environment of the Tibetan Plateau.</title>
        <authorList>
            <person name="Yang X."/>
            <person name="Liu H."/>
            <person name="Ma Z."/>
            <person name="Zou Y."/>
            <person name="Zou M."/>
            <person name="Mao Y."/>
            <person name="Li X."/>
            <person name="Wang H."/>
            <person name="Chen T."/>
            <person name="Wang W."/>
            <person name="Yang R."/>
        </authorList>
    </citation>
    <scope>NUCLEOTIDE SEQUENCE [LARGE SCALE GENOMIC DNA]</scope>
    <source>
        <strain evidence="3">TTIB1903HZAU</strain>
        <tissue evidence="3">Muscle</tissue>
    </source>
</reference>